<feature type="region of interest" description="Disordered" evidence="4">
    <location>
        <begin position="1"/>
        <end position="27"/>
    </location>
</feature>
<gene>
    <name evidence="6" type="ORF">J5Y05_11895</name>
</gene>
<dbReference type="AlphaFoldDB" id="A0A940XGW2"/>
<protein>
    <submittedName>
        <fullName evidence="6">Helix-turn-helix domain-containing protein</fullName>
    </submittedName>
</protein>
<dbReference type="InterPro" id="IPR050204">
    <property type="entry name" value="AraC_XylS_family_regulators"/>
</dbReference>
<dbReference type="PANTHER" id="PTHR46796:SF6">
    <property type="entry name" value="ARAC SUBFAMILY"/>
    <property type="match status" value="1"/>
</dbReference>
<name>A0A940XGW2_9ACTN</name>
<evidence type="ECO:0000256" key="4">
    <source>
        <dbReference type="SAM" id="MobiDB-lite"/>
    </source>
</evidence>
<dbReference type="Proteomes" id="UP000677875">
    <property type="component" value="Unassembled WGS sequence"/>
</dbReference>
<keyword evidence="7" id="KW-1185">Reference proteome</keyword>
<dbReference type="RefSeq" id="WP_210871306.1">
    <property type="nucleotide sequence ID" value="NZ_JAGPNL010000002.1"/>
</dbReference>
<comment type="caution">
    <text evidence="6">The sequence shown here is derived from an EMBL/GenBank/DDBJ whole genome shotgun (WGS) entry which is preliminary data.</text>
</comment>
<dbReference type="GO" id="GO:0043565">
    <property type="term" value="F:sequence-specific DNA binding"/>
    <property type="evidence" value="ECO:0007669"/>
    <property type="project" value="InterPro"/>
</dbReference>
<organism evidence="6 7">
    <name type="scientific">Streptomyces tagetis</name>
    <dbReference type="NCBI Taxonomy" id="2820809"/>
    <lineage>
        <taxon>Bacteria</taxon>
        <taxon>Bacillati</taxon>
        <taxon>Actinomycetota</taxon>
        <taxon>Actinomycetes</taxon>
        <taxon>Kitasatosporales</taxon>
        <taxon>Streptomycetaceae</taxon>
        <taxon>Streptomyces</taxon>
    </lineage>
</organism>
<evidence type="ECO:0000313" key="6">
    <source>
        <dbReference type="EMBL" id="MBQ0827212.1"/>
    </source>
</evidence>
<sequence length="314" mass="34609">MPRLDEPKREHRPAAAAGALPAGHGGVQIVRGHDEPLDATVRTHQFGGVRVSLVTGGPTELVRPSRQIDPRTDGCLRVCRPLSGGVWVFQDGRHGSVRAPELICFDSTRPYKVVMPENFRMVDVTVRHRLVGLTAAEAEPLTARPWPGTEGLAALVSSLLRGLGRHGREVETAVDLLGGSVAGLTAALFAERMRQVAEDPQVARQALMLHIQAHVRERLAEPALSPVSIARAHNISLRYLQKIFQEHGISPARWVRDERLARCRAELADPALDHLPVALVGERAGLYGASHFSRLFRDRYGITPREYRRKRGRA</sequence>
<dbReference type="Gene3D" id="1.10.10.60">
    <property type="entry name" value="Homeodomain-like"/>
    <property type="match status" value="1"/>
</dbReference>
<dbReference type="EMBL" id="JAGPNL010000002">
    <property type="protein sequence ID" value="MBQ0827212.1"/>
    <property type="molecule type" value="Genomic_DNA"/>
</dbReference>
<dbReference type="PROSITE" id="PS01124">
    <property type="entry name" value="HTH_ARAC_FAMILY_2"/>
    <property type="match status" value="1"/>
</dbReference>
<dbReference type="InterPro" id="IPR018060">
    <property type="entry name" value="HTH_AraC"/>
</dbReference>
<dbReference type="SUPFAM" id="SSF46689">
    <property type="entry name" value="Homeodomain-like"/>
    <property type="match status" value="1"/>
</dbReference>
<dbReference type="PANTHER" id="PTHR46796">
    <property type="entry name" value="HTH-TYPE TRANSCRIPTIONAL ACTIVATOR RHAS-RELATED"/>
    <property type="match status" value="1"/>
</dbReference>
<keyword evidence="1" id="KW-0805">Transcription regulation</keyword>
<keyword evidence="2" id="KW-0238">DNA-binding</keyword>
<evidence type="ECO:0000256" key="3">
    <source>
        <dbReference type="ARBA" id="ARBA00023163"/>
    </source>
</evidence>
<feature type="domain" description="HTH araC/xylS-type" evidence="5">
    <location>
        <begin position="209"/>
        <end position="310"/>
    </location>
</feature>
<feature type="compositionally biased region" description="Basic and acidic residues" evidence="4">
    <location>
        <begin position="1"/>
        <end position="13"/>
    </location>
</feature>
<dbReference type="InterPro" id="IPR009057">
    <property type="entry name" value="Homeodomain-like_sf"/>
</dbReference>
<dbReference type="Pfam" id="PF12833">
    <property type="entry name" value="HTH_18"/>
    <property type="match status" value="1"/>
</dbReference>
<dbReference type="SMART" id="SM00342">
    <property type="entry name" value="HTH_ARAC"/>
    <property type="match status" value="1"/>
</dbReference>
<evidence type="ECO:0000259" key="5">
    <source>
        <dbReference type="PROSITE" id="PS01124"/>
    </source>
</evidence>
<evidence type="ECO:0000313" key="7">
    <source>
        <dbReference type="Proteomes" id="UP000677875"/>
    </source>
</evidence>
<dbReference type="InterPro" id="IPR035418">
    <property type="entry name" value="AraC-bd_2"/>
</dbReference>
<keyword evidence="3" id="KW-0804">Transcription</keyword>
<evidence type="ECO:0000256" key="2">
    <source>
        <dbReference type="ARBA" id="ARBA00023125"/>
    </source>
</evidence>
<dbReference type="Pfam" id="PF14525">
    <property type="entry name" value="AraC_binding_2"/>
    <property type="match status" value="1"/>
</dbReference>
<proteinExistence type="predicted"/>
<accession>A0A940XGW2</accession>
<reference evidence="6" key="1">
    <citation type="submission" date="2021-04" db="EMBL/GenBank/DDBJ databases">
        <title>Genome seq and assembly of Streptomyces sp. RG38.</title>
        <authorList>
            <person name="Chhetri G."/>
        </authorList>
    </citation>
    <scope>NUCLEOTIDE SEQUENCE</scope>
    <source>
        <strain evidence="6">RG38</strain>
    </source>
</reference>
<evidence type="ECO:0000256" key="1">
    <source>
        <dbReference type="ARBA" id="ARBA00023015"/>
    </source>
</evidence>
<dbReference type="GO" id="GO:0003700">
    <property type="term" value="F:DNA-binding transcription factor activity"/>
    <property type="evidence" value="ECO:0007669"/>
    <property type="project" value="InterPro"/>
</dbReference>